<protein>
    <submittedName>
        <fullName evidence="1">Uncharacterized protein</fullName>
    </submittedName>
</protein>
<keyword evidence="2" id="KW-1185">Reference proteome</keyword>
<dbReference type="AlphaFoldDB" id="A0A0E0MPH6"/>
<proteinExistence type="predicted"/>
<accession>A0A0E0MPH6</accession>
<dbReference type="EnsemblPlants" id="OPUNC12G16770.1">
    <property type="protein sequence ID" value="OPUNC12G16770.1"/>
    <property type="gene ID" value="OPUNC12G16770"/>
</dbReference>
<reference evidence="1" key="1">
    <citation type="submission" date="2015-04" db="UniProtKB">
        <authorList>
            <consortium name="EnsemblPlants"/>
        </authorList>
    </citation>
    <scope>IDENTIFICATION</scope>
</reference>
<dbReference type="Gramene" id="OPUNC12G16770.1">
    <property type="protein sequence ID" value="OPUNC12G16770.1"/>
    <property type="gene ID" value="OPUNC12G16770"/>
</dbReference>
<evidence type="ECO:0000313" key="1">
    <source>
        <dbReference type="EnsemblPlants" id="OPUNC12G16770.1"/>
    </source>
</evidence>
<dbReference type="HOGENOM" id="CLU_2889743_0_0_1"/>
<dbReference type="Proteomes" id="UP000026962">
    <property type="component" value="Chromosome 12"/>
</dbReference>
<evidence type="ECO:0000313" key="2">
    <source>
        <dbReference type="Proteomes" id="UP000026962"/>
    </source>
</evidence>
<name>A0A0E0MPH6_ORYPU</name>
<organism evidence="1">
    <name type="scientific">Oryza punctata</name>
    <name type="common">Red rice</name>
    <dbReference type="NCBI Taxonomy" id="4537"/>
    <lineage>
        <taxon>Eukaryota</taxon>
        <taxon>Viridiplantae</taxon>
        <taxon>Streptophyta</taxon>
        <taxon>Embryophyta</taxon>
        <taxon>Tracheophyta</taxon>
        <taxon>Spermatophyta</taxon>
        <taxon>Magnoliopsida</taxon>
        <taxon>Liliopsida</taxon>
        <taxon>Poales</taxon>
        <taxon>Poaceae</taxon>
        <taxon>BOP clade</taxon>
        <taxon>Oryzoideae</taxon>
        <taxon>Oryzeae</taxon>
        <taxon>Oryzinae</taxon>
        <taxon>Oryza</taxon>
    </lineage>
</organism>
<sequence>MGKSITLLARGMDGWGSAVGDGGRVFYISRGRCTATLAFFLLLTCNQPSPYFSDNLSLSSAYS</sequence>
<reference evidence="1" key="2">
    <citation type="submission" date="2018-05" db="EMBL/GenBank/DDBJ databases">
        <title>OpunRS2 (Oryza punctata Reference Sequence Version 2).</title>
        <authorList>
            <person name="Zhang J."/>
            <person name="Kudrna D."/>
            <person name="Lee S."/>
            <person name="Talag J."/>
            <person name="Welchert J."/>
            <person name="Wing R.A."/>
        </authorList>
    </citation>
    <scope>NUCLEOTIDE SEQUENCE [LARGE SCALE GENOMIC DNA]</scope>
</reference>